<dbReference type="PROSITE" id="PS00502">
    <property type="entry name" value="POLYGALACTURONASE"/>
    <property type="match status" value="1"/>
</dbReference>
<evidence type="ECO:0000256" key="1">
    <source>
        <dbReference type="ARBA" id="ARBA00004191"/>
    </source>
</evidence>
<evidence type="ECO:0000256" key="10">
    <source>
        <dbReference type="SAM" id="SignalP"/>
    </source>
</evidence>
<reference evidence="11 13" key="2">
    <citation type="journal article" date="2014" name="BMC Genomics">
        <title>An improved genome release (version Mt4.0) for the model legume Medicago truncatula.</title>
        <authorList>
            <person name="Tang H."/>
            <person name="Krishnakumar V."/>
            <person name="Bidwell S."/>
            <person name="Rosen B."/>
            <person name="Chan A."/>
            <person name="Zhou S."/>
            <person name="Gentzbittel L."/>
            <person name="Childs K.L."/>
            <person name="Yandell M."/>
            <person name="Gundlach H."/>
            <person name="Mayer K.F."/>
            <person name="Schwartz D.C."/>
            <person name="Town C.D."/>
        </authorList>
    </citation>
    <scope>GENOME REANNOTATION</scope>
    <source>
        <strain evidence="11">A17</strain>
        <strain evidence="12 13">cv. Jemalong A17</strain>
    </source>
</reference>
<keyword evidence="6 9" id="KW-0326">Glycosidase</keyword>
<dbReference type="PANTHER" id="PTHR31375">
    <property type="match status" value="1"/>
</dbReference>
<dbReference type="AlphaFoldDB" id="A0A072TZF7"/>
<dbReference type="SMART" id="SM00710">
    <property type="entry name" value="PbH1"/>
    <property type="match status" value="5"/>
</dbReference>
<evidence type="ECO:0000256" key="9">
    <source>
        <dbReference type="RuleBase" id="RU361169"/>
    </source>
</evidence>
<dbReference type="InterPro" id="IPR011050">
    <property type="entry name" value="Pectin_lyase_fold/virulence"/>
</dbReference>
<dbReference type="Proteomes" id="UP000002051">
    <property type="component" value="Unassembled WGS sequence"/>
</dbReference>
<evidence type="ECO:0000256" key="6">
    <source>
        <dbReference type="ARBA" id="ARBA00023295"/>
    </source>
</evidence>
<dbReference type="Pfam" id="PF00295">
    <property type="entry name" value="Glyco_hydro_28"/>
    <property type="match status" value="1"/>
</dbReference>
<keyword evidence="10" id="KW-0732">Signal</keyword>
<feature type="chain" id="PRO_5014499126" evidence="10">
    <location>
        <begin position="28"/>
        <end position="334"/>
    </location>
</feature>
<keyword evidence="3" id="KW-0134">Cell wall</keyword>
<gene>
    <name evidence="12" type="primary">25498049</name>
    <name evidence="11" type="ordered locus">MTR_7g035415</name>
</gene>
<evidence type="ECO:0000256" key="8">
    <source>
        <dbReference type="PROSITE-ProRule" id="PRU10052"/>
    </source>
</evidence>
<reference evidence="12" key="3">
    <citation type="submission" date="2015-04" db="UniProtKB">
        <authorList>
            <consortium name="EnsemblPlants"/>
        </authorList>
    </citation>
    <scope>IDENTIFICATION</scope>
    <source>
        <strain evidence="12">cv. Jemalong A17</strain>
    </source>
</reference>
<evidence type="ECO:0000256" key="3">
    <source>
        <dbReference type="ARBA" id="ARBA00022512"/>
    </source>
</evidence>
<dbReference type="KEGG" id="mtr:25498049"/>
<reference evidence="11 13" key="1">
    <citation type="journal article" date="2011" name="Nature">
        <title>The Medicago genome provides insight into the evolution of rhizobial symbioses.</title>
        <authorList>
            <person name="Young N.D."/>
            <person name="Debelle F."/>
            <person name="Oldroyd G.E."/>
            <person name="Geurts R."/>
            <person name="Cannon S.B."/>
            <person name="Udvardi M.K."/>
            <person name="Benedito V.A."/>
            <person name="Mayer K.F."/>
            <person name="Gouzy J."/>
            <person name="Schoof H."/>
            <person name="Van de Peer Y."/>
            <person name="Proost S."/>
            <person name="Cook D.R."/>
            <person name="Meyers B.C."/>
            <person name="Spannagl M."/>
            <person name="Cheung F."/>
            <person name="De Mita S."/>
            <person name="Krishnakumar V."/>
            <person name="Gundlach H."/>
            <person name="Zhou S."/>
            <person name="Mudge J."/>
            <person name="Bharti A.K."/>
            <person name="Murray J.D."/>
            <person name="Naoumkina M.A."/>
            <person name="Rosen B."/>
            <person name="Silverstein K.A."/>
            <person name="Tang H."/>
            <person name="Rombauts S."/>
            <person name="Zhao P.X."/>
            <person name="Zhou P."/>
            <person name="Barbe V."/>
            <person name="Bardou P."/>
            <person name="Bechner M."/>
            <person name="Bellec A."/>
            <person name="Berger A."/>
            <person name="Berges H."/>
            <person name="Bidwell S."/>
            <person name="Bisseling T."/>
            <person name="Choisne N."/>
            <person name="Couloux A."/>
            <person name="Denny R."/>
            <person name="Deshpande S."/>
            <person name="Dai X."/>
            <person name="Doyle J.J."/>
            <person name="Dudez A.M."/>
            <person name="Farmer A.D."/>
            <person name="Fouteau S."/>
            <person name="Franken C."/>
            <person name="Gibelin C."/>
            <person name="Gish J."/>
            <person name="Goldstein S."/>
            <person name="Gonzalez A.J."/>
            <person name="Green P.J."/>
            <person name="Hallab A."/>
            <person name="Hartog M."/>
            <person name="Hua A."/>
            <person name="Humphray S.J."/>
            <person name="Jeong D.H."/>
            <person name="Jing Y."/>
            <person name="Jocker A."/>
            <person name="Kenton S.M."/>
            <person name="Kim D.J."/>
            <person name="Klee K."/>
            <person name="Lai H."/>
            <person name="Lang C."/>
            <person name="Lin S."/>
            <person name="Macmil S.L."/>
            <person name="Magdelenat G."/>
            <person name="Matthews L."/>
            <person name="McCorrison J."/>
            <person name="Monaghan E.L."/>
            <person name="Mun J.H."/>
            <person name="Najar F.Z."/>
            <person name="Nicholson C."/>
            <person name="Noirot C."/>
            <person name="O'Bleness M."/>
            <person name="Paule C.R."/>
            <person name="Poulain J."/>
            <person name="Prion F."/>
            <person name="Qin B."/>
            <person name="Qu C."/>
            <person name="Retzel E.F."/>
            <person name="Riddle C."/>
            <person name="Sallet E."/>
            <person name="Samain S."/>
            <person name="Samson N."/>
            <person name="Sanders I."/>
            <person name="Saurat O."/>
            <person name="Scarpelli C."/>
            <person name="Schiex T."/>
            <person name="Segurens B."/>
            <person name="Severin A.J."/>
            <person name="Sherrier D.J."/>
            <person name="Shi R."/>
            <person name="Sims S."/>
            <person name="Singer S.R."/>
            <person name="Sinharoy S."/>
            <person name="Sterck L."/>
            <person name="Viollet A."/>
            <person name="Wang B.B."/>
            <person name="Wang K."/>
            <person name="Wang M."/>
            <person name="Wang X."/>
            <person name="Warfsmann J."/>
            <person name="Weissenbach J."/>
            <person name="White D.D."/>
            <person name="White J.D."/>
            <person name="Wiley G.B."/>
            <person name="Wincker P."/>
            <person name="Xing Y."/>
            <person name="Yang L."/>
            <person name="Yao Z."/>
            <person name="Ying F."/>
            <person name="Zhai J."/>
            <person name="Zhou L."/>
            <person name="Zuber A."/>
            <person name="Denarie J."/>
            <person name="Dixon R.A."/>
            <person name="May G.D."/>
            <person name="Schwartz D.C."/>
            <person name="Rogers J."/>
            <person name="Quetier F."/>
            <person name="Town C.D."/>
            <person name="Roe B.A."/>
        </authorList>
    </citation>
    <scope>NUCLEOTIDE SEQUENCE [LARGE SCALE GENOMIC DNA]</scope>
    <source>
        <strain evidence="11">A17</strain>
        <strain evidence="12 13">cv. Jemalong A17</strain>
    </source>
</reference>
<keyword evidence="7" id="KW-0961">Cell wall biogenesis/degradation</keyword>
<proteinExistence type="inferred from homology"/>
<dbReference type="STRING" id="3880.A0A072TZF7"/>
<accession>A0A072TZF7</accession>
<feature type="signal peptide" evidence="10">
    <location>
        <begin position="1"/>
        <end position="27"/>
    </location>
</feature>
<evidence type="ECO:0000313" key="13">
    <source>
        <dbReference type="Proteomes" id="UP000002051"/>
    </source>
</evidence>
<dbReference type="InterPro" id="IPR012334">
    <property type="entry name" value="Pectin_lyas_fold"/>
</dbReference>
<evidence type="ECO:0000256" key="4">
    <source>
        <dbReference type="ARBA" id="ARBA00022525"/>
    </source>
</evidence>
<comment type="subcellular location">
    <subcellularLocation>
        <location evidence="1">Secreted</location>
        <location evidence="1">Cell wall</location>
    </subcellularLocation>
</comment>
<dbReference type="EMBL" id="CM001223">
    <property type="protein sequence ID" value="KEH22268.1"/>
    <property type="molecule type" value="Genomic_DNA"/>
</dbReference>
<sequence length="334" mass="35694">MKTNSSSPVFPLMLSVLILCFVSPCLCKKEKVFTNHTNIYDVMQHGARGDGKSDDTNAFLKAWSSTCGAGGILATLVIPKNKSFLVNNLVLTGGCKATSIHIKLDGKIVAPAKGALKDKSYWIRIQYINHLTIDGGIGGSIEGYGSTWWQCKTCSRPTALFFHSSNDLTVRNLRITNTPGAHIAINGCIGATFSQILVNSPGNSPNTDGFDISYSKNITVVDSTIATGDDCIAVNGGSSYIYATRVACGPGHGISIGSLGKGNSFEVVEEVHVRNCNFTGSTNGARIKTFPGGSGYARKITFEQIQLKDVKNAIIIDQNYGAKMANNKMSKVHI</sequence>
<dbReference type="SUPFAM" id="SSF51126">
    <property type="entry name" value="Pectin lyase-like"/>
    <property type="match status" value="1"/>
</dbReference>
<feature type="active site" evidence="8">
    <location>
        <position position="252"/>
    </location>
</feature>
<dbReference type="GO" id="GO:0005975">
    <property type="term" value="P:carbohydrate metabolic process"/>
    <property type="evidence" value="ECO:0007669"/>
    <property type="project" value="InterPro"/>
</dbReference>
<evidence type="ECO:0000313" key="12">
    <source>
        <dbReference type="EnsemblPlants" id="KEH22268"/>
    </source>
</evidence>
<organism evidence="11 13">
    <name type="scientific">Medicago truncatula</name>
    <name type="common">Barrel medic</name>
    <name type="synonym">Medicago tribuloides</name>
    <dbReference type="NCBI Taxonomy" id="3880"/>
    <lineage>
        <taxon>Eukaryota</taxon>
        <taxon>Viridiplantae</taxon>
        <taxon>Streptophyta</taxon>
        <taxon>Embryophyta</taxon>
        <taxon>Tracheophyta</taxon>
        <taxon>Spermatophyta</taxon>
        <taxon>Magnoliopsida</taxon>
        <taxon>eudicotyledons</taxon>
        <taxon>Gunneridae</taxon>
        <taxon>Pentapetalae</taxon>
        <taxon>rosids</taxon>
        <taxon>fabids</taxon>
        <taxon>Fabales</taxon>
        <taxon>Fabaceae</taxon>
        <taxon>Papilionoideae</taxon>
        <taxon>50 kb inversion clade</taxon>
        <taxon>NPAAA clade</taxon>
        <taxon>Hologalegina</taxon>
        <taxon>IRL clade</taxon>
        <taxon>Trifolieae</taxon>
        <taxon>Medicago</taxon>
    </lineage>
</organism>
<keyword evidence="13" id="KW-1185">Reference proteome</keyword>
<keyword evidence="4" id="KW-0964">Secreted</keyword>
<evidence type="ECO:0000256" key="7">
    <source>
        <dbReference type="ARBA" id="ARBA00023316"/>
    </source>
</evidence>
<dbReference type="GO" id="GO:0004650">
    <property type="term" value="F:polygalacturonase activity"/>
    <property type="evidence" value="ECO:0007669"/>
    <property type="project" value="InterPro"/>
</dbReference>
<dbReference type="InterPro" id="IPR000743">
    <property type="entry name" value="Glyco_hydro_28"/>
</dbReference>
<evidence type="ECO:0000313" key="11">
    <source>
        <dbReference type="EMBL" id="KEH22268.1"/>
    </source>
</evidence>
<keyword evidence="5 9" id="KW-0378">Hydrolase</keyword>
<protein>
    <submittedName>
        <fullName evidence="11">Polygalacturonase</fullName>
    </submittedName>
</protein>
<dbReference type="OrthoDB" id="187139at2759"/>
<name>A0A072TZF7_MEDTR</name>
<evidence type="ECO:0000256" key="5">
    <source>
        <dbReference type="ARBA" id="ARBA00022801"/>
    </source>
</evidence>
<evidence type="ECO:0000256" key="2">
    <source>
        <dbReference type="ARBA" id="ARBA00008834"/>
    </source>
</evidence>
<dbReference type="EnsemblPlants" id="KEH22268">
    <property type="protein sequence ID" value="KEH22268"/>
    <property type="gene ID" value="MTR_7g035415"/>
</dbReference>
<dbReference type="HOGENOM" id="CLU_016031_2_2_1"/>
<comment type="similarity">
    <text evidence="2 9">Belongs to the glycosyl hydrolase 28 family.</text>
</comment>
<dbReference type="GO" id="GO:0071555">
    <property type="term" value="P:cell wall organization"/>
    <property type="evidence" value="ECO:0007669"/>
    <property type="project" value="UniProtKB-KW"/>
</dbReference>
<dbReference type="Gene3D" id="2.160.20.10">
    <property type="entry name" value="Single-stranded right-handed beta-helix, Pectin lyase-like"/>
    <property type="match status" value="1"/>
</dbReference>
<dbReference type="InterPro" id="IPR006626">
    <property type="entry name" value="PbH1"/>
</dbReference>